<dbReference type="InterPro" id="IPR006528">
    <property type="entry name" value="Phage_head_morphogenesis_dom"/>
</dbReference>
<protein>
    <recommendedName>
        <fullName evidence="1">Phage head morphogenesis domain-containing protein</fullName>
    </recommendedName>
</protein>
<feature type="domain" description="Phage head morphogenesis" evidence="1">
    <location>
        <begin position="213"/>
        <end position="306"/>
    </location>
</feature>
<sequence length="318" mass="35872">MAIRFIRPKRIRKAKTPGSQEVLRRLEEYLQSECDEPVEILCGFWQDQQDAITYQELRKAVADGSLSKETLEAWQQDYSVLVAERLQSMWTQAIAAGPTGQPILDGLAFEFNTQTPGVLDWISERGAEFVTRCTEEQKDAIAALLEKKMRESHTVDELARLIRPCIGLTEGDARANARYYDNIVATMRKEHPRMKIESIRRKALDASQKYAEKQHRARAFTVAQTESAFAYNRGADEGIRQAQGEGYLGTMVKRWSTSGDDSVCDICNALEGTEVDMDSDFDFKGKVLFAGQHMLPPAHPRCACAIEYIEVAAPRGRK</sequence>
<accession>A0A395VCV6</accession>
<evidence type="ECO:0000259" key="1">
    <source>
        <dbReference type="Pfam" id="PF04233"/>
    </source>
</evidence>
<evidence type="ECO:0000313" key="2">
    <source>
        <dbReference type="EMBL" id="RGS41899.1"/>
    </source>
</evidence>
<name>A0A395VCV6_9FIRM</name>
<gene>
    <name evidence="2" type="ORF">DWX93_00740</name>
</gene>
<organism evidence="2 3">
    <name type="scientific">Roseburia hominis</name>
    <dbReference type="NCBI Taxonomy" id="301301"/>
    <lineage>
        <taxon>Bacteria</taxon>
        <taxon>Bacillati</taxon>
        <taxon>Bacillota</taxon>
        <taxon>Clostridia</taxon>
        <taxon>Lachnospirales</taxon>
        <taxon>Lachnospiraceae</taxon>
        <taxon>Roseburia</taxon>
    </lineage>
</organism>
<reference evidence="2 3" key="1">
    <citation type="submission" date="2018-08" db="EMBL/GenBank/DDBJ databases">
        <title>A genome reference for cultivated species of the human gut microbiota.</title>
        <authorList>
            <person name="Zou Y."/>
            <person name="Xue W."/>
            <person name="Luo G."/>
        </authorList>
    </citation>
    <scope>NUCLEOTIDE SEQUENCE [LARGE SCALE GENOMIC DNA]</scope>
    <source>
        <strain evidence="2 3">AF22-12AC</strain>
    </source>
</reference>
<dbReference type="Proteomes" id="UP000266172">
    <property type="component" value="Unassembled WGS sequence"/>
</dbReference>
<proteinExistence type="predicted"/>
<evidence type="ECO:0000313" key="3">
    <source>
        <dbReference type="Proteomes" id="UP000266172"/>
    </source>
</evidence>
<dbReference type="RefSeq" id="WP_118096179.1">
    <property type="nucleotide sequence ID" value="NZ_QRVL01000001.1"/>
</dbReference>
<dbReference type="AlphaFoldDB" id="A0A395VCV6"/>
<dbReference type="EMBL" id="QRVL01000001">
    <property type="protein sequence ID" value="RGS41899.1"/>
    <property type="molecule type" value="Genomic_DNA"/>
</dbReference>
<dbReference type="Pfam" id="PF04233">
    <property type="entry name" value="Phage_Mu_F"/>
    <property type="match status" value="1"/>
</dbReference>
<comment type="caution">
    <text evidence="2">The sequence shown here is derived from an EMBL/GenBank/DDBJ whole genome shotgun (WGS) entry which is preliminary data.</text>
</comment>